<feature type="region of interest" description="Disordered" evidence="2">
    <location>
        <begin position="577"/>
        <end position="672"/>
    </location>
</feature>
<feature type="compositionally biased region" description="Low complexity" evidence="2">
    <location>
        <begin position="93"/>
        <end position="112"/>
    </location>
</feature>
<evidence type="ECO:0000313" key="3">
    <source>
        <dbReference type="Proteomes" id="UP000504635"/>
    </source>
</evidence>
<proteinExistence type="predicted"/>
<feature type="compositionally biased region" description="Basic and acidic residues" evidence="2">
    <location>
        <begin position="691"/>
        <end position="714"/>
    </location>
</feature>
<evidence type="ECO:0000256" key="2">
    <source>
        <dbReference type="SAM" id="MobiDB-lite"/>
    </source>
</evidence>
<dbReference type="AlphaFoldDB" id="A0A6J2Y9W4"/>
<reference evidence="4 5" key="1">
    <citation type="submission" date="2025-04" db="UniProtKB">
        <authorList>
            <consortium name="RefSeq"/>
        </authorList>
    </citation>
    <scope>IDENTIFICATION</scope>
    <source>
        <tissue evidence="4 5">Gonads</tissue>
    </source>
</reference>
<organism evidence="3 6">
    <name type="scientific">Sitophilus oryzae</name>
    <name type="common">Rice weevil</name>
    <name type="synonym">Curculio oryzae</name>
    <dbReference type="NCBI Taxonomy" id="7048"/>
    <lineage>
        <taxon>Eukaryota</taxon>
        <taxon>Metazoa</taxon>
        <taxon>Ecdysozoa</taxon>
        <taxon>Arthropoda</taxon>
        <taxon>Hexapoda</taxon>
        <taxon>Insecta</taxon>
        <taxon>Pterygota</taxon>
        <taxon>Neoptera</taxon>
        <taxon>Endopterygota</taxon>
        <taxon>Coleoptera</taxon>
        <taxon>Polyphaga</taxon>
        <taxon>Cucujiformia</taxon>
        <taxon>Curculionidae</taxon>
        <taxon>Dryophthorinae</taxon>
        <taxon>Sitophilus</taxon>
    </lineage>
</organism>
<feature type="region of interest" description="Disordered" evidence="2">
    <location>
        <begin position="853"/>
        <end position="874"/>
    </location>
</feature>
<feature type="compositionally biased region" description="Basic and acidic residues" evidence="2">
    <location>
        <begin position="746"/>
        <end position="767"/>
    </location>
</feature>
<name>A0A6J2Y9W4_SITOR</name>
<dbReference type="OrthoDB" id="6363430at2759"/>
<feature type="compositionally biased region" description="Basic and acidic residues" evidence="2">
    <location>
        <begin position="7"/>
        <end position="27"/>
    </location>
</feature>
<dbReference type="GeneID" id="115885471"/>
<evidence type="ECO:0000313" key="5">
    <source>
        <dbReference type="RefSeq" id="XP_030760266.1"/>
    </source>
</evidence>
<dbReference type="RefSeq" id="XP_030760267.1">
    <property type="nucleotide sequence ID" value="XM_030904407.1"/>
</dbReference>
<feature type="compositionally biased region" description="Low complexity" evidence="2">
    <location>
        <begin position="659"/>
        <end position="670"/>
    </location>
</feature>
<feature type="region of interest" description="Disordered" evidence="2">
    <location>
        <begin position="152"/>
        <end position="171"/>
    </location>
</feature>
<feature type="coiled-coil region" evidence="1">
    <location>
        <begin position="50"/>
        <end position="77"/>
    </location>
</feature>
<feature type="region of interest" description="Disordered" evidence="2">
    <location>
        <begin position="690"/>
        <end position="812"/>
    </location>
</feature>
<dbReference type="Proteomes" id="UP000504635">
    <property type="component" value="Unplaced"/>
</dbReference>
<evidence type="ECO:0000313" key="6">
    <source>
        <dbReference type="RefSeq" id="XP_030760267.1"/>
    </source>
</evidence>
<feature type="compositionally biased region" description="Basic and acidic residues" evidence="2">
    <location>
        <begin position="577"/>
        <end position="628"/>
    </location>
</feature>
<protein>
    <submittedName>
        <fullName evidence="4 5">Uncharacterized protein LOC115885471 isoform X1</fullName>
    </submittedName>
</protein>
<feature type="compositionally biased region" description="Basic residues" evidence="2">
    <location>
        <begin position="791"/>
        <end position="800"/>
    </location>
</feature>
<evidence type="ECO:0000256" key="1">
    <source>
        <dbReference type="SAM" id="Coils"/>
    </source>
</evidence>
<feature type="compositionally biased region" description="Polar residues" evidence="2">
    <location>
        <begin position="152"/>
        <end position="167"/>
    </location>
</feature>
<gene>
    <name evidence="4 5 6" type="primary">LOC115885471</name>
</gene>
<keyword evidence="1" id="KW-0175">Coiled coil</keyword>
<dbReference type="KEGG" id="soy:115885471"/>
<accession>A0A6J2Y9W4</accession>
<dbReference type="RefSeq" id="XP_030760266.1">
    <property type="nucleotide sequence ID" value="XM_030904406.1"/>
</dbReference>
<evidence type="ECO:0000313" key="4">
    <source>
        <dbReference type="RefSeq" id="XP_030760265.1"/>
    </source>
</evidence>
<dbReference type="RefSeq" id="XP_030760265.1">
    <property type="nucleotide sequence ID" value="XM_030904405.1"/>
</dbReference>
<feature type="compositionally biased region" description="Basic and acidic residues" evidence="2">
    <location>
        <begin position="646"/>
        <end position="655"/>
    </location>
</feature>
<feature type="region of interest" description="Disordered" evidence="2">
    <location>
        <begin position="92"/>
        <end position="115"/>
    </location>
</feature>
<keyword evidence="3" id="KW-1185">Reference proteome</keyword>
<sequence>MLRTRRRDNNVKPNRRDSSFKSRLDRKSSRGMLYENEELRLKTININAEIERGQSDIKKLKRENEMLKKEIWCLRDEYDKLDKLLKDKKMDFSSSSTTYSSTSDSESCSSCTEESEEVETSQNIQNVQKTNLKNLRNQFDHLSIVTEETSCENSDRNSVNTRQSVNNDHTDNLMWNYNDKEAIKPDQSYPVYGLVTQNRSQTLPNQANLNYFSPIQHSKSFDDNHFNQAHHEPIYPEEYYNPTLSCQTNIPSQTPPIAISPSPPPHYENQQVVYTGPEKDSFLSKKIVQTNASNFYQNMVLVPKNHRKSPVEIKGLEKKATDLIVKIDNQNFSKNLTYSNTTPSTTFSNGGNLEELLHDIESISQDILKLTHLQRGIQQCTMPTIQEPILENPFYGTQGQGHDLPYPSDSILNRLMNESINSEIQQMTASQERLHKSELNVVLMPKAMPLIGFDKYKNIHRSLDSLDSKQLENMSASQQNLCLIPPPPEPVESDSPHPVLHVNLPVPPTPYPVTSSPNYSTSKMENQEHNPFFFGNLNDNYVNSDYFNRRYNPDNFIHKTTPETAVPVVLTPLNEARQDKSSVVQHSDHVVENEENIKLKTSKPETRDKEKRDNVVSSSSEKKKDNGKSPKLSITRKVSIHFKGKKEKEKLKKLAMENSSPETKSSSSKTIQDGKKLSLFDFSCCRVNNDTSKEKLESKDPTTPKPSKHNEKPSKLFHQKTPSIESRKSTTETSNFDPKTPNSTTDSDRKNAEKREKDAVSKKEDKKGRKSVSVSPDRIKHVHLMHEGSGMKKHKKHRRERSGASRTHRASIDPRFRERSYSICTDRSLVGPAGLGLGYGSFLYDEYSDRERTNSGSSCESQQHDHHRKMSSISNVPVNGKVPWCGCWGNGCL</sequence>
<feature type="region of interest" description="Disordered" evidence="2">
    <location>
        <begin position="1"/>
        <end position="27"/>
    </location>
</feature>
<feature type="compositionally biased region" description="Polar residues" evidence="2">
    <location>
        <begin position="731"/>
        <end position="745"/>
    </location>
</feature>